<dbReference type="OrthoDB" id="1091975at2"/>
<name>A0A0L8AQJ1_9BACT</name>
<proteinExistence type="predicted"/>
<evidence type="ECO:0008006" key="3">
    <source>
        <dbReference type="Google" id="ProtNLM"/>
    </source>
</evidence>
<sequence length="248" mass="28599">MILKKLTLSVILTLFALPTEQNGVGLSLLEKMYARYQGKWYKNLTFDQQTIRYDEDGNVVSENIWYEAIQMPDKLAIKFDEMDKGNGMIFRNDSIYQLKEGVVSASRIMYHPLLILGFSVYDQPAVKTARALTILGFDLEKAYQRDYNGKKVYVVGALEGDESSNQFWIDKETLLFVRMTQNFGNGRNQDVHFDKYEKVGGGWVATEIKFYTDNKLRLLETYSNIKSPKSLSPEIFEPNSFEGAKWMP</sequence>
<dbReference type="AlphaFoldDB" id="A0A0L8AQJ1"/>
<dbReference type="RefSeq" id="WP_053221656.1">
    <property type="nucleotide sequence ID" value="NZ_JSVA01000001.1"/>
</dbReference>
<organism evidence="1 2">
    <name type="scientific">Roseivirga seohaensis subsp. aquiponti</name>
    <dbReference type="NCBI Taxonomy" id="1566026"/>
    <lineage>
        <taxon>Bacteria</taxon>
        <taxon>Pseudomonadati</taxon>
        <taxon>Bacteroidota</taxon>
        <taxon>Cytophagia</taxon>
        <taxon>Cytophagales</taxon>
        <taxon>Roseivirgaceae</taxon>
        <taxon>Roseivirga</taxon>
    </lineage>
</organism>
<evidence type="ECO:0000313" key="2">
    <source>
        <dbReference type="Proteomes" id="UP000036908"/>
    </source>
</evidence>
<gene>
    <name evidence="1" type="ORF">OB69_00130</name>
</gene>
<dbReference type="EMBL" id="JSVA01000001">
    <property type="protein sequence ID" value="KOF04511.1"/>
    <property type="molecule type" value="Genomic_DNA"/>
</dbReference>
<dbReference type="PATRIC" id="fig|1566026.4.peg.27"/>
<accession>A0A0L8AQJ1</accession>
<evidence type="ECO:0000313" key="1">
    <source>
        <dbReference type="EMBL" id="KOF04511.1"/>
    </source>
</evidence>
<protein>
    <recommendedName>
        <fullName evidence="3">Outer membrane lipoprotein-sorting protein</fullName>
    </recommendedName>
</protein>
<keyword evidence="2" id="KW-1185">Reference proteome</keyword>
<reference evidence="2" key="1">
    <citation type="submission" date="2014-11" db="EMBL/GenBank/DDBJ databases">
        <title>Genome sequencing of Roseivirga sp. D-25.</title>
        <authorList>
            <person name="Selvaratnam C."/>
            <person name="Thevarajoo S."/>
            <person name="Goh K.M."/>
            <person name="Eee R."/>
            <person name="Chan K.-G."/>
            <person name="Chong C.S."/>
        </authorList>
    </citation>
    <scope>NUCLEOTIDE SEQUENCE [LARGE SCALE GENOMIC DNA]</scope>
    <source>
        <strain evidence="2">D-25</strain>
    </source>
</reference>
<dbReference type="Proteomes" id="UP000036908">
    <property type="component" value="Unassembled WGS sequence"/>
</dbReference>
<dbReference type="Gene3D" id="2.50.20.10">
    <property type="entry name" value="Lipoprotein localisation LolA/LolB/LppX"/>
    <property type="match status" value="1"/>
</dbReference>
<comment type="caution">
    <text evidence="1">The sequence shown here is derived from an EMBL/GenBank/DDBJ whole genome shotgun (WGS) entry which is preliminary data.</text>
</comment>